<feature type="compositionally biased region" description="Basic and acidic residues" evidence="4">
    <location>
        <begin position="365"/>
        <end position="379"/>
    </location>
</feature>
<comment type="subcellular location">
    <subcellularLocation>
        <location evidence="1">Nucleus</location>
    </subcellularLocation>
</comment>
<dbReference type="AlphaFoldDB" id="D8LNL6"/>
<dbReference type="InterPro" id="IPR009057">
    <property type="entry name" value="Homeodomain-like_sf"/>
</dbReference>
<dbReference type="PANTHER" id="PTHR46380:SF2">
    <property type="entry name" value="CYCLIN-D-BINDING MYB-LIKE TRANSCRIPTION FACTOR 1"/>
    <property type="match status" value="1"/>
</dbReference>
<dbReference type="eggNOG" id="KOG0051">
    <property type="taxonomic scope" value="Eukaryota"/>
</dbReference>
<dbReference type="PROSITE" id="PS50090">
    <property type="entry name" value="MYB_LIKE"/>
    <property type="match status" value="2"/>
</dbReference>
<feature type="compositionally biased region" description="Low complexity" evidence="4">
    <location>
        <begin position="280"/>
        <end position="297"/>
    </location>
</feature>
<accession>D8LNL6</accession>
<feature type="compositionally biased region" description="Basic residues" evidence="4">
    <location>
        <begin position="390"/>
        <end position="399"/>
    </location>
</feature>
<feature type="region of interest" description="Disordered" evidence="4">
    <location>
        <begin position="270"/>
        <end position="405"/>
    </location>
</feature>
<dbReference type="EMBL" id="FN649760">
    <property type="protein sequence ID" value="CBN78226.1"/>
    <property type="molecule type" value="Genomic_DNA"/>
</dbReference>
<keyword evidence="8" id="KW-1185">Reference proteome</keyword>
<dbReference type="Pfam" id="PF13921">
    <property type="entry name" value="Myb_DNA-bind_6"/>
    <property type="match status" value="1"/>
</dbReference>
<feature type="compositionally biased region" description="Basic residues" evidence="4">
    <location>
        <begin position="312"/>
        <end position="336"/>
    </location>
</feature>
<sequence length="512" mass="57875">MKGGKYSNTESKIVVDAIKSYASANAITVDSLCQDGSRSVGSKRAWLSIANCLPDRSVQSIYRHGIRQLHGRKMGAWTDEEVAQLKLLVSTHGKKWSEIGKKVGRSADACRDKSRELISTPQEGPWTEQEEKLLNKLMMDRMECGEDMSEVMLTGNEEVDVPWAEVARIIKSRNRIACRKKWDYLQMQRRQKWQYVRDTRGSAASINLAFVKAIIGTGAADESELNWSSLPYPRANLKWKNLRERELQAPNANLQFREALNAVRGRLQREVDDEKKAMDQAAQASPSSAAVAAPTVAFPLSDAGSGSVARTIRPRKARREKRERRRDGKRRRARPAKGKERWCHAKRNRMTARVSNQAKTIARTKNAEKRSEKRTERGSHLQVLTEAAKRSTRRKKRRARSEERTNCKISVEAAGPREGSRRDQIRACGRGVPLPLPRQRMSRRRGCAACRKPEYCCIGSHCSSPKALNNPTGIWGVRQGFRGYWCIVLPHLGLGLGLIKVESPTYVFLTFL</sequence>
<dbReference type="PROSITE" id="PS51294">
    <property type="entry name" value="HTH_MYB"/>
    <property type="match status" value="1"/>
</dbReference>
<dbReference type="SUPFAM" id="SSF46689">
    <property type="entry name" value="Homeodomain-like"/>
    <property type="match status" value="1"/>
</dbReference>
<gene>
    <name evidence="7" type="ORF">Esi_0005_0010</name>
</gene>
<dbReference type="PANTHER" id="PTHR46380">
    <property type="entry name" value="CYCLIN-D-BINDING MYB-LIKE TRANSCRIPTION FACTOR 1"/>
    <property type="match status" value="1"/>
</dbReference>
<evidence type="ECO:0000256" key="4">
    <source>
        <dbReference type="SAM" id="MobiDB-lite"/>
    </source>
</evidence>
<evidence type="ECO:0000313" key="7">
    <source>
        <dbReference type="EMBL" id="CBN78226.1"/>
    </source>
</evidence>
<dbReference type="CDD" id="cd00167">
    <property type="entry name" value="SANT"/>
    <property type="match status" value="1"/>
</dbReference>
<keyword evidence="3" id="KW-0539">Nucleus</keyword>
<dbReference type="GO" id="GO:0000976">
    <property type="term" value="F:transcription cis-regulatory region binding"/>
    <property type="evidence" value="ECO:0007669"/>
    <property type="project" value="TreeGrafter"/>
</dbReference>
<feature type="domain" description="Myb-like" evidence="5">
    <location>
        <begin position="69"/>
        <end position="118"/>
    </location>
</feature>
<name>D8LNL6_ECTSI</name>
<dbReference type="InParanoid" id="D8LNL6"/>
<dbReference type="InterPro" id="IPR051651">
    <property type="entry name" value="DMTF1_DNA-bind_reg"/>
</dbReference>
<evidence type="ECO:0000313" key="8">
    <source>
        <dbReference type="Proteomes" id="UP000002630"/>
    </source>
</evidence>
<dbReference type="InterPro" id="IPR001005">
    <property type="entry name" value="SANT/Myb"/>
</dbReference>
<evidence type="ECO:0000256" key="2">
    <source>
        <dbReference type="ARBA" id="ARBA00023125"/>
    </source>
</evidence>
<evidence type="ECO:0000259" key="6">
    <source>
        <dbReference type="PROSITE" id="PS51294"/>
    </source>
</evidence>
<reference evidence="7 8" key="1">
    <citation type="journal article" date="2010" name="Nature">
        <title>The Ectocarpus genome and the independent evolution of multicellularity in brown algae.</title>
        <authorList>
            <person name="Cock J.M."/>
            <person name="Sterck L."/>
            <person name="Rouze P."/>
            <person name="Scornet D."/>
            <person name="Allen A.E."/>
            <person name="Amoutzias G."/>
            <person name="Anthouard V."/>
            <person name="Artiguenave F."/>
            <person name="Aury J.M."/>
            <person name="Badger J.H."/>
            <person name="Beszteri B."/>
            <person name="Billiau K."/>
            <person name="Bonnet E."/>
            <person name="Bothwell J.H."/>
            <person name="Bowler C."/>
            <person name="Boyen C."/>
            <person name="Brownlee C."/>
            <person name="Carrano C.J."/>
            <person name="Charrier B."/>
            <person name="Cho G.Y."/>
            <person name="Coelho S.M."/>
            <person name="Collen J."/>
            <person name="Corre E."/>
            <person name="Da Silva C."/>
            <person name="Delage L."/>
            <person name="Delaroque N."/>
            <person name="Dittami S.M."/>
            <person name="Doulbeau S."/>
            <person name="Elias M."/>
            <person name="Farnham G."/>
            <person name="Gachon C.M."/>
            <person name="Gschloessl B."/>
            <person name="Heesch S."/>
            <person name="Jabbari K."/>
            <person name="Jubin C."/>
            <person name="Kawai H."/>
            <person name="Kimura K."/>
            <person name="Kloareg B."/>
            <person name="Kupper F.C."/>
            <person name="Lang D."/>
            <person name="Le Bail A."/>
            <person name="Leblanc C."/>
            <person name="Lerouge P."/>
            <person name="Lohr M."/>
            <person name="Lopez P.J."/>
            <person name="Martens C."/>
            <person name="Maumus F."/>
            <person name="Michel G."/>
            <person name="Miranda-Saavedra D."/>
            <person name="Morales J."/>
            <person name="Moreau H."/>
            <person name="Motomura T."/>
            <person name="Nagasato C."/>
            <person name="Napoli C.A."/>
            <person name="Nelson D.R."/>
            <person name="Nyvall-Collen P."/>
            <person name="Peters A.F."/>
            <person name="Pommier C."/>
            <person name="Potin P."/>
            <person name="Poulain J."/>
            <person name="Quesneville H."/>
            <person name="Read B."/>
            <person name="Rensing S.A."/>
            <person name="Ritter A."/>
            <person name="Rousvoal S."/>
            <person name="Samanta M."/>
            <person name="Samson G."/>
            <person name="Schroeder D.C."/>
            <person name="Segurens B."/>
            <person name="Strittmatter M."/>
            <person name="Tonon T."/>
            <person name="Tregear J.W."/>
            <person name="Valentin K."/>
            <person name="von Dassow P."/>
            <person name="Yamagishi T."/>
            <person name="Van de Peer Y."/>
            <person name="Wincker P."/>
        </authorList>
    </citation>
    <scope>NUCLEOTIDE SEQUENCE [LARGE SCALE GENOMIC DNA]</scope>
    <source>
        <strain evidence="8">Ec32 / CCAP1310/4</strain>
    </source>
</reference>
<dbReference type="GO" id="GO:0003700">
    <property type="term" value="F:DNA-binding transcription factor activity"/>
    <property type="evidence" value="ECO:0007669"/>
    <property type="project" value="TreeGrafter"/>
</dbReference>
<proteinExistence type="predicted"/>
<feature type="domain" description="HTH myb-type" evidence="6">
    <location>
        <begin position="69"/>
        <end position="122"/>
    </location>
</feature>
<dbReference type="OrthoDB" id="39591at2759"/>
<evidence type="ECO:0000259" key="5">
    <source>
        <dbReference type="PROSITE" id="PS50090"/>
    </source>
</evidence>
<evidence type="ECO:0000256" key="3">
    <source>
        <dbReference type="ARBA" id="ARBA00023242"/>
    </source>
</evidence>
<feature type="domain" description="Myb-like" evidence="5">
    <location>
        <begin position="122"/>
        <end position="186"/>
    </location>
</feature>
<dbReference type="InterPro" id="IPR017930">
    <property type="entry name" value="Myb_dom"/>
</dbReference>
<dbReference type="GO" id="GO:0005634">
    <property type="term" value="C:nucleus"/>
    <property type="evidence" value="ECO:0007669"/>
    <property type="project" value="UniProtKB-SubCell"/>
</dbReference>
<organism evidence="7 8">
    <name type="scientific">Ectocarpus siliculosus</name>
    <name type="common">Brown alga</name>
    <name type="synonym">Conferva siliculosa</name>
    <dbReference type="NCBI Taxonomy" id="2880"/>
    <lineage>
        <taxon>Eukaryota</taxon>
        <taxon>Sar</taxon>
        <taxon>Stramenopiles</taxon>
        <taxon>Ochrophyta</taxon>
        <taxon>PX clade</taxon>
        <taxon>Phaeophyceae</taxon>
        <taxon>Ectocarpales</taxon>
        <taxon>Ectocarpaceae</taxon>
        <taxon>Ectocarpus</taxon>
    </lineage>
</organism>
<dbReference type="Gene3D" id="1.10.10.60">
    <property type="entry name" value="Homeodomain-like"/>
    <property type="match status" value="2"/>
</dbReference>
<protein>
    <submittedName>
        <fullName evidence="7">Uncharacterized protein</fullName>
    </submittedName>
</protein>
<evidence type="ECO:0000256" key="1">
    <source>
        <dbReference type="ARBA" id="ARBA00004123"/>
    </source>
</evidence>
<dbReference type="STRING" id="2880.D8LNL6"/>
<dbReference type="SMART" id="SM00717">
    <property type="entry name" value="SANT"/>
    <property type="match status" value="3"/>
</dbReference>
<keyword evidence="2" id="KW-0238">DNA-binding</keyword>
<dbReference type="Proteomes" id="UP000002630">
    <property type="component" value="Unassembled WGS sequence"/>
</dbReference>